<dbReference type="Pfam" id="PF00672">
    <property type="entry name" value="HAMP"/>
    <property type="match status" value="1"/>
</dbReference>
<sequence>MKIRGRLIIAFLFITIFPLALIALCYNTILTNQASTLEDDYQSDISSENLLLNPIHILSTATMTDFRTLVHVADTNPDVLIRRDYLDNVNSELSNRYSFIVVCKGSQEFYIGNKKAYKQLNPLPGYRGFEEGYADTISIDNGYLIKQKDFNLSNYEHAQLFLVTDYSEILPRWKSLIRQLIFSGTLILLGTAALLIIWLYSGIVRPLNILRIATMQIGAGNLDTPVRVNSTDEIGELCRDFEEMRIRLKEMIEDRIRYEQDTRDMMSNMAHDLQTPITSIKGYSEGILDGVANTPEKQEKYLRTIISKANDMSYLVDQLSVFSKVEQNTLPYHFISIPLHSYFEDCIEAFSLDLETKHISIHYENTCPKDTRIQADPEQLKRVIINIVNNAVKYLDRSEGNIWIRLKEQPDTPKSAPLYRQLNPDGTEKEQESTVPAPDRFVQIEIQDDGPGIDQKALSHIFQRFYRADASRSSSKRGSGLGLAIVARIIADHGGRVWADSTPGKGTCIYFTLKETNHCE</sequence>
<dbReference type="InterPro" id="IPR050398">
    <property type="entry name" value="HssS/ArlS-like"/>
</dbReference>
<evidence type="ECO:0000313" key="19">
    <source>
        <dbReference type="Proteomes" id="UP000606193"/>
    </source>
</evidence>
<keyword evidence="13 15" id="KW-0472">Membrane</keyword>
<evidence type="ECO:0000256" key="15">
    <source>
        <dbReference type="SAM" id="Phobius"/>
    </source>
</evidence>
<evidence type="ECO:0000256" key="9">
    <source>
        <dbReference type="ARBA" id="ARBA00022777"/>
    </source>
</evidence>
<dbReference type="InterPro" id="IPR004358">
    <property type="entry name" value="Sig_transdc_His_kin-like_C"/>
</dbReference>
<dbReference type="PANTHER" id="PTHR45528">
    <property type="entry name" value="SENSOR HISTIDINE KINASE CPXA"/>
    <property type="match status" value="1"/>
</dbReference>
<evidence type="ECO:0000256" key="11">
    <source>
        <dbReference type="ARBA" id="ARBA00022989"/>
    </source>
</evidence>
<dbReference type="InterPro" id="IPR003661">
    <property type="entry name" value="HisK_dim/P_dom"/>
</dbReference>
<dbReference type="SUPFAM" id="SSF47384">
    <property type="entry name" value="Homodimeric domain of signal transducing histidine kinase"/>
    <property type="match status" value="1"/>
</dbReference>
<keyword evidence="6" id="KW-0808">Transferase</keyword>
<evidence type="ECO:0000313" key="18">
    <source>
        <dbReference type="EMBL" id="MBC8562402.1"/>
    </source>
</evidence>
<evidence type="ECO:0000256" key="8">
    <source>
        <dbReference type="ARBA" id="ARBA00022741"/>
    </source>
</evidence>
<comment type="catalytic activity">
    <reaction evidence="1">
        <text>ATP + protein L-histidine = ADP + protein N-phospho-L-histidine.</text>
        <dbReference type="EC" id="2.7.13.3"/>
    </reaction>
</comment>
<evidence type="ECO:0000259" key="17">
    <source>
        <dbReference type="PROSITE" id="PS50885"/>
    </source>
</evidence>
<keyword evidence="4" id="KW-1003">Cell membrane</keyword>
<feature type="transmembrane region" description="Helical" evidence="15">
    <location>
        <begin position="180"/>
        <end position="201"/>
    </location>
</feature>
<dbReference type="RefSeq" id="WP_249297810.1">
    <property type="nucleotide sequence ID" value="NZ_JACRSX010000007.1"/>
</dbReference>
<dbReference type="Gene3D" id="1.10.287.130">
    <property type="match status" value="1"/>
</dbReference>
<dbReference type="EC" id="2.7.13.3" evidence="3"/>
<keyword evidence="7 15" id="KW-0812">Transmembrane</keyword>
<dbReference type="PANTHER" id="PTHR45528:SF1">
    <property type="entry name" value="SENSOR HISTIDINE KINASE CPXA"/>
    <property type="match status" value="1"/>
</dbReference>
<dbReference type="Proteomes" id="UP000606193">
    <property type="component" value="Unassembled WGS sequence"/>
</dbReference>
<keyword evidence="12" id="KW-0902">Two-component regulatory system</keyword>
<feature type="domain" description="HAMP" evidence="17">
    <location>
        <begin position="201"/>
        <end position="253"/>
    </location>
</feature>
<evidence type="ECO:0000256" key="10">
    <source>
        <dbReference type="ARBA" id="ARBA00022840"/>
    </source>
</evidence>
<dbReference type="Gene3D" id="3.30.565.10">
    <property type="entry name" value="Histidine kinase-like ATPase, C-terminal domain"/>
    <property type="match status" value="1"/>
</dbReference>
<evidence type="ECO:0000256" key="5">
    <source>
        <dbReference type="ARBA" id="ARBA00022553"/>
    </source>
</evidence>
<evidence type="ECO:0000256" key="3">
    <source>
        <dbReference type="ARBA" id="ARBA00012438"/>
    </source>
</evidence>
<comment type="caution">
    <text evidence="18">The sequence shown here is derived from an EMBL/GenBank/DDBJ whole genome shotgun (WGS) entry which is preliminary data.</text>
</comment>
<evidence type="ECO:0000256" key="14">
    <source>
        <dbReference type="SAM" id="MobiDB-lite"/>
    </source>
</evidence>
<dbReference type="SUPFAM" id="SSF55874">
    <property type="entry name" value="ATPase domain of HSP90 chaperone/DNA topoisomerase II/histidine kinase"/>
    <property type="match status" value="1"/>
</dbReference>
<evidence type="ECO:0000256" key="12">
    <source>
        <dbReference type="ARBA" id="ARBA00023012"/>
    </source>
</evidence>
<dbReference type="CDD" id="cd00075">
    <property type="entry name" value="HATPase"/>
    <property type="match status" value="1"/>
</dbReference>
<dbReference type="Pfam" id="PF00512">
    <property type="entry name" value="HisKA"/>
    <property type="match status" value="1"/>
</dbReference>
<evidence type="ECO:0000256" key="1">
    <source>
        <dbReference type="ARBA" id="ARBA00000085"/>
    </source>
</evidence>
<organism evidence="18 19">
    <name type="scientific">Jutongia huaianensis</name>
    <dbReference type="NCBI Taxonomy" id="2763668"/>
    <lineage>
        <taxon>Bacteria</taxon>
        <taxon>Bacillati</taxon>
        <taxon>Bacillota</taxon>
        <taxon>Clostridia</taxon>
        <taxon>Lachnospirales</taxon>
        <taxon>Lachnospiraceae</taxon>
        <taxon>Jutongia</taxon>
    </lineage>
</organism>
<dbReference type="EMBL" id="JACRSX010000007">
    <property type="protein sequence ID" value="MBC8562402.1"/>
    <property type="molecule type" value="Genomic_DNA"/>
</dbReference>
<keyword evidence="8" id="KW-0547">Nucleotide-binding</keyword>
<name>A0ABR7N2X4_9FIRM</name>
<evidence type="ECO:0000256" key="6">
    <source>
        <dbReference type="ARBA" id="ARBA00022679"/>
    </source>
</evidence>
<dbReference type="InterPro" id="IPR003660">
    <property type="entry name" value="HAMP_dom"/>
</dbReference>
<accession>A0ABR7N2X4</accession>
<gene>
    <name evidence="18" type="ORF">H8704_07135</name>
</gene>
<dbReference type="PROSITE" id="PS50885">
    <property type="entry name" value="HAMP"/>
    <property type="match status" value="1"/>
</dbReference>
<dbReference type="GO" id="GO:0016301">
    <property type="term" value="F:kinase activity"/>
    <property type="evidence" value="ECO:0007669"/>
    <property type="project" value="UniProtKB-KW"/>
</dbReference>
<dbReference type="SMART" id="SM00304">
    <property type="entry name" value="HAMP"/>
    <property type="match status" value="1"/>
</dbReference>
<dbReference type="SMART" id="SM00387">
    <property type="entry name" value="HATPase_c"/>
    <property type="match status" value="1"/>
</dbReference>
<dbReference type="SMART" id="SM00388">
    <property type="entry name" value="HisKA"/>
    <property type="match status" value="1"/>
</dbReference>
<evidence type="ECO:0000256" key="13">
    <source>
        <dbReference type="ARBA" id="ARBA00023136"/>
    </source>
</evidence>
<keyword evidence="11 15" id="KW-1133">Transmembrane helix</keyword>
<proteinExistence type="predicted"/>
<dbReference type="InterPro" id="IPR003594">
    <property type="entry name" value="HATPase_dom"/>
</dbReference>
<dbReference type="Gene3D" id="6.10.340.10">
    <property type="match status" value="1"/>
</dbReference>
<dbReference type="PROSITE" id="PS50109">
    <property type="entry name" value="HIS_KIN"/>
    <property type="match status" value="1"/>
</dbReference>
<comment type="subcellular location">
    <subcellularLocation>
        <location evidence="2">Cell membrane</location>
        <topology evidence="2">Multi-pass membrane protein</topology>
    </subcellularLocation>
</comment>
<feature type="transmembrane region" description="Helical" evidence="15">
    <location>
        <begin position="7"/>
        <end position="29"/>
    </location>
</feature>
<keyword evidence="5" id="KW-0597">Phosphoprotein</keyword>
<dbReference type="SUPFAM" id="SSF158472">
    <property type="entry name" value="HAMP domain-like"/>
    <property type="match status" value="1"/>
</dbReference>
<evidence type="ECO:0000256" key="4">
    <source>
        <dbReference type="ARBA" id="ARBA00022475"/>
    </source>
</evidence>
<evidence type="ECO:0000256" key="7">
    <source>
        <dbReference type="ARBA" id="ARBA00022692"/>
    </source>
</evidence>
<dbReference type="InterPro" id="IPR005467">
    <property type="entry name" value="His_kinase_dom"/>
</dbReference>
<dbReference type="CDD" id="cd00082">
    <property type="entry name" value="HisKA"/>
    <property type="match status" value="1"/>
</dbReference>
<dbReference type="PRINTS" id="PR00344">
    <property type="entry name" value="BCTRLSENSOR"/>
</dbReference>
<feature type="region of interest" description="Disordered" evidence="14">
    <location>
        <begin position="414"/>
        <end position="435"/>
    </location>
</feature>
<keyword evidence="10" id="KW-0067">ATP-binding</keyword>
<keyword evidence="9 18" id="KW-0418">Kinase</keyword>
<dbReference type="InterPro" id="IPR036097">
    <property type="entry name" value="HisK_dim/P_sf"/>
</dbReference>
<dbReference type="Pfam" id="PF02518">
    <property type="entry name" value="HATPase_c"/>
    <property type="match status" value="1"/>
</dbReference>
<reference evidence="18 19" key="1">
    <citation type="submission" date="2020-08" db="EMBL/GenBank/DDBJ databases">
        <title>Genome public.</title>
        <authorList>
            <person name="Liu C."/>
            <person name="Sun Q."/>
        </authorList>
    </citation>
    <scope>NUCLEOTIDE SEQUENCE [LARGE SCALE GENOMIC DNA]</scope>
    <source>
        <strain evidence="18 19">NSJ-37</strain>
    </source>
</reference>
<evidence type="ECO:0000259" key="16">
    <source>
        <dbReference type="PROSITE" id="PS50109"/>
    </source>
</evidence>
<evidence type="ECO:0000256" key="2">
    <source>
        <dbReference type="ARBA" id="ARBA00004651"/>
    </source>
</evidence>
<dbReference type="CDD" id="cd06225">
    <property type="entry name" value="HAMP"/>
    <property type="match status" value="1"/>
</dbReference>
<feature type="domain" description="Histidine kinase" evidence="16">
    <location>
        <begin position="268"/>
        <end position="517"/>
    </location>
</feature>
<dbReference type="InterPro" id="IPR036890">
    <property type="entry name" value="HATPase_C_sf"/>
</dbReference>
<keyword evidence="19" id="KW-1185">Reference proteome</keyword>
<protein>
    <recommendedName>
        <fullName evidence="3">histidine kinase</fullName>
        <ecNumber evidence="3">2.7.13.3</ecNumber>
    </recommendedName>
</protein>